<dbReference type="SUPFAM" id="SSF69279">
    <property type="entry name" value="Phage tail proteins"/>
    <property type="match status" value="2"/>
</dbReference>
<dbReference type="Gene3D" id="2.40.50.230">
    <property type="entry name" value="Gp5 N-terminal domain"/>
    <property type="match status" value="1"/>
</dbReference>
<dbReference type="SUPFAM" id="SSF69255">
    <property type="entry name" value="gp5 N-terminal domain-like"/>
    <property type="match status" value="1"/>
</dbReference>
<dbReference type="Pfam" id="PF04717">
    <property type="entry name" value="Phage_base_V"/>
    <property type="match status" value="1"/>
</dbReference>
<gene>
    <name evidence="4" type="primary">tssI</name>
    <name evidence="4" type="ORF">Q8W34_18960</name>
</gene>
<evidence type="ECO:0000313" key="4">
    <source>
        <dbReference type="EMBL" id="MDP2566729.1"/>
    </source>
</evidence>
<dbReference type="InterPro" id="IPR018769">
    <property type="entry name" value="VgrG2_DUF2345"/>
</dbReference>
<proteinExistence type="inferred from homology"/>
<organism evidence="4 5">
    <name type="scientific">Pseudoalteromonas marina</name>
    <dbReference type="NCBI Taxonomy" id="267375"/>
    <lineage>
        <taxon>Bacteria</taxon>
        <taxon>Pseudomonadati</taxon>
        <taxon>Pseudomonadota</taxon>
        <taxon>Gammaproteobacteria</taxon>
        <taxon>Alteromonadales</taxon>
        <taxon>Pseudoalteromonadaceae</taxon>
        <taxon>Pseudoalteromonas</taxon>
    </lineage>
</organism>
<name>A0ABT9FJ96_9GAMM</name>
<dbReference type="NCBIfam" id="TIGR01646">
    <property type="entry name" value="vgr_GE"/>
    <property type="match status" value="1"/>
</dbReference>
<evidence type="ECO:0000259" key="3">
    <source>
        <dbReference type="Pfam" id="PF10106"/>
    </source>
</evidence>
<dbReference type="NCBIfam" id="TIGR03361">
    <property type="entry name" value="VI_Rhs_Vgr"/>
    <property type="match status" value="1"/>
</dbReference>
<dbReference type="InterPro" id="IPR006531">
    <property type="entry name" value="Gp5/Vgr_OB"/>
</dbReference>
<feature type="domain" description="Gp5/Type VI secretion system Vgr protein OB-fold" evidence="2">
    <location>
        <begin position="379"/>
        <end position="449"/>
    </location>
</feature>
<evidence type="ECO:0000259" key="2">
    <source>
        <dbReference type="Pfam" id="PF04717"/>
    </source>
</evidence>
<dbReference type="Pfam" id="PF05954">
    <property type="entry name" value="Phage_GPD"/>
    <property type="match status" value="1"/>
</dbReference>
<dbReference type="Gene3D" id="2.30.110.50">
    <property type="match status" value="1"/>
</dbReference>
<evidence type="ECO:0000313" key="5">
    <source>
        <dbReference type="Proteomes" id="UP001177212"/>
    </source>
</evidence>
<dbReference type="InterPro" id="IPR037026">
    <property type="entry name" value="Vgr_OB-fold_dom_sf"/>
</dbReference>
<dbReference type="InterPro" id="IPR017847">
    <property type="entry name" value="T6SS_RhsGE_Vgr_subset"/>
</dbReference>
<evidence type="ECO:0000256" key="1">
    <source>
        <dbReference type="ARBA" id="ARBA00005558"/>
    </source>
</evidence>
<reference evidence="4" key="1">
    <citation type="submission" date="2023-07" db="EMBL/GenBank/DDBJ databases">
        <title>Genome content predicts the carbon catabolic preferences of heterotrophic bacteria.</title>
        <authorList>
            <person name="Gralka M."/>
        </authorList>
    </citation>
    <scope>NUCLEOTIDE SEQUENCE</scope>
    <source>
        <strain evidence="4">4G09</strain>
    </source>
</reference>
<feature type="domain" description="DUF2345" evidence="3">
    <location>
        <begin position="493"/>
        <end position="636"/>
    </location>
</feature>
<comment type="similarity">
    <text evidence="1">Belongs to the VgrG protein family.</text>
</comment>
<dbReference type="EMBL" id="JAUYVT010000025">
    <property type="protein sequence ID" value="MDP2566729.1"/>
    <property type="molecule type" value="Genomic_DNA"/>
</dbReference>
<dbReference type="InterPro" id="IPR006533">
    <property type="entry name" value="T6SS_Vgr_RhsGE"/>
</dbReference>
<dbReference type="Gene3D" id="3.55.50.10">
    <property type="entry name" value="Baseplate protein-like domains"/>
    <property type="match status" value="1"/>
</dbReference>
<comment type="caution">
    <text evidence="4">The sequence shown here is derived from an EMBL/GenBank/DDBJ whole genome shotgun (WGS) entry which is preliminary data.</text>
</comment>
<dbReference type="Proteomes" id="UP001177212">
    <property type="component" value="Unassembled WGS sequence"/>
</dbReference>
<protein>
    <submittedName>
        <fullName evidence="4">Type VI secretion system tip protein TssI/VgrG</fullName>
    </submittedName>
</protein>
<sequence>MGFMDVFNELKASSSHFSVAIQGMPDGMVYVTDFESKNDRLCEDYEFKIQVLSPEHLTSDMLIGKDVSLSMVWSMTDRTISGLISGFIAHGQSHQGYHYTLVMNSHLTLLKHQHSNRVFTAMDAGKIISSVFKKAGFPTQKLSVQASSNSLDMTVQYNETDYEFVTRLMRKYGFVYSFIEQTGGDCTLHICNDSKDIAQKFDEVNLSYIPPSGQVRTSESIFAISRQAQLFPQSTHLNDYNYQAPGNLQVSQNNSASVTGFGEDSHYGDNYAQSGDGQTLATIRQQAFDCQREQIIVDTDCRALRPGMRLNIYDHPEHDGQYLVTRVEHKGSQNAAVEYGSNVKGLTYKNQAYLISVDQVYKAPLIPARRVFATFNALIEQEIDDKGNYVVKLPFNQDGEGQESRSTRLMQPYGGSGHGMHFPLTQGTEVLVCGENGDLDRPIILGALYNQNAPNPVTSQNPTENKLVTKAGHSFVMDDKKGEEKISLANKNNKNQLLLDATNGAHQATLKSVDGDVKISAKENLQFVAENDANFTVANNFTTRVENNLQIQTREGDITVTSAADLSLKSTANTRIEATDGSLELKAAQEFKVQAQQDVSVYSVDGNLELQAPQGDLELNSGNNITIKANGQGSIQLSQGGASIEIDAAGNLTIDATNITLSATNIAIKGSAISNN</sequence>
<dbReference type="Pfam" id="PF10106">
    <property type="entry name" value="DUF2345"/>
    <property type="match status" value="1"/>
</dbReference>
<accession>A0ABT9FJ96</accession>
<keyword evidence="5" id="KW-1185">Reference proteome</keyword>
<dbReference type="Gene3D" id="4.10.220.110">
    <property type="match status" value="1"/>
</dbReference>
<dbReference type="SUPFAM" id="SSF69349">
    <property type="entry name" value="Phage fibre proteins"/>
    <property type="match status" value="1"/>
</dbReference>